<evidence type="ECO:0000256" key="8">
    <source>
        <dbReference type="SAM" id="Phobius"/>
    </source>
</evidence>
<accession>A0A979GRA4</accession>
<dbReference type="PANTHER" id="PTHR22926:SF3">
    <property type="entry name" value="UNDECAPRENYL-PHOSPHATE ALPHA-N-ACETYLGLUCOSAMINYL 1-PHOSPHATE TRANSFERASE"/>
    <property type="match status" value="1"/>
</dbReference>
<feature type="binding site" evidence="7">
    <location>
        <position position="191"/>
    </location>
    <ligand>
        <name>Mg(2+)</name>
        <dbReference type="ChEBI" id="CHEBI:18420"/>
    </ligand>
</feature>
<dbReference type="KEGG" id="cpi:Cpin_4747"/>
<dbReference type="PANTHER" id="PTHR22926">
    <property type="entry name" value="PHOSPHO-N-ACETYLMURAMOYL-PENTAPEPTIDE-TRANSFERASE"/>
    <property type="match status" value="1"/>
</dbReference>
<feature type="transmembrane region" description="Helical" evidence="8">
    <location>
        <begin position="39"/>
        <end position="56"/>
    </location>
</feature>
<feature type="transmembrane region" description="Helical" evidence="8">
    <location>
        <begin position="188"/>
        <end position="209"/>
    </location>
</feature>
<keyword evidence="7" id="KW-0479">Metal-binding</keyword>
<evidence type="ECO:0000256" key="2">
    <source>
        <dbReference type="ARBA" id="ARBA00022475"/>
    </source>
</evidence>
<dbReference type="OrthoDB" id="9783652at2"/>
<proteinExistence type="predicted"/>
<feature type="transmembrane region" description="Helical" evidence="8">
    <location>
        <begin position="91"/>
        <end position="122"/>
    </location>
</feature>
<gene>
    <name evidence="9" type="ordered locus">Cpin_4747</name>
</gene>
<feature type="transmembrane region" description="Helical" evidence="8">
    <location>
        <begin position="215"/>
        <end position="238"/>
    </location>
</feature>
<keyword evidence="7" id="KW-0460">Magnesium</keyword>
<evidence type="ECO:0000313" key="10">
    <source>
        <dbReference type="Proteomes" id="UP000002215"/>
    </source>
</evidence>
<feature type="binding site" evidence="7">
    <location>
        <position position="130"/>
    </location>
    <ligand>
        <name>Mg(2+)</name>
        <dbReference type="ChEBI" id="CHEBI:18420"/>
    </ligand>
</feature>
<protein>
    <submittedName>
        <fullName evidence="9">Glycosyl transferase family 4</fullName>
    </submittedName>
</protein>
<keyword evidence="4 8" id="KW-0812">Transmembrane</keyword>
<evidence type="ECO:0000256" key="6">
    <source>
        <dbReference type="ARBA" id="ARBA00023136"/>
    </source>
</evidence>
<evidence type="ECO:0000256" key="5">
    <source>
        <dbReference type="ARBA" id="ARBA00022989"/>
    </source>
</evidence>
<dbReference type="Pfam" id="PF00953">
    <property type="entry name" value="Glycos_transf_4"/>
    <property type="match status" value="1"/>
</dbReference>
<evidence type="ECO:0000256" key="7">
    <source>
        <dbReference type="PIRSR" id="PIRSR600715-1"/>
    </source>
</evidence>
<keyword evidence="3 9" id="KW-0808">Transferase</keyword>
<dbReference type="GO" id="GO:0005886">
    <property type="term" value="C:plasma membrane"/>
    <property type="evidence" value="ECO:0007669"/>
    <property type="project" value="UniProtKB-SubCell"/>
</dbReference>
<evidence type="ECO:0000256" key="4">
    <source>
        <dbReference type="ARBA" id="ARBA00022692"/>
    </source>
</evidence>
<feature type="transmembrane region" description="Helical" evidence="8">
    <location>
        <begin position="165"/>
        <end position="181"/>
    </location>
</feature>
<dbReference type="InterPro" id="IPR000715">
    <property type="entry name" value="Glycosyl_transferase_4"/>
</dbReference>
<dbReference type="GO" id="GO:0016780">
    <property type="term" value="F:phosphotransferase activity, for other substituted phosphate groups"/>
    <property type="evidence" value="ECO:0007669"/>
    <property type="project" value="InterPro"/>
</dbReference>
<reference evidence="9 10" key="2">
    <citation type="journal article" date="2010" name="Stand. Genomic Sci.">
        <title>Complete genome sequence of Chitinophaga pinensis type strain (UQM 2034).</title>
        <authorList>
            <person name="Glavina Del Rio T."/>
            <person name="Abt B."/>
            <person name="Spring S."/>
            <person name="Lapidus A."/>
            <person name="Nolan M."/>
            <person name="Tice H."/>
            <person name="Copeland A."/>
            <person name="Cheng J.F."/>
            <person name="Chen F."/>
            <person name="Bruce D."/>
            <person name="Goodwin L."/>
            <person name="Pitluck S."/>
            <person name="Ivanova N."/>
            <person name="Mavromatis K."/>
            <person name="Mikhailova N."/>
            <person name="Pati A."/>
            <person name="Chen A."/>
            <person name="Palaniappan K."/>
            <person name="Land M."/>
            <person name="Hauser L."/>
            <person name="Chang Y.J."/>
            <person name="Jeffries C.D."/>
            <person name="Chain P."/>
            <person name="Saunders E."/>
            <person name="Detter J.C."/>
            <person name="Brettin T."/>
            <person name="Rohde M."/>
            <person name="Goker M."/>
            <person name="Bristow J."/>
            <person name="Eisen J.A."/>
            <person name="Markowitz V."/>
            <person name="Hugenholtz P."/>
            <person name="Kyrpides N.C."/>
            <person name="Klenk H.P."/>
            <person name="Lucas S."/>
        </authorList>
    </citation>
    <scope>NUCLEOTIDE SEQUENCE [LARGE SCALE GENOMIC DNA]</scope>
    <source>
        <strain evidence="10">ATCC 43595 / DSM 2588 / LMG 13176 / NBRC 15968 / NCIMB 11800 / UQM 2034</strain>
    </source>
</reference>
<dbReference type="GO" id="GO:0046872">
    <property type="term" value="F:metal ion binding"/>
    <property type="evidence" value="ECO:0007669"/>
    <property type="project" value="UniProtKB-KW"/>
</dbReference>
<evidence type="ECO:0000256" key="1">
    <source>
        <dbReference type="ARBA" id="ARBA00004651"/>
    </source>
</evidence>
<evidence type="ECO:0000313" key="9">
    <source>
        <dbReference type="EMBL" id="ACU62182.1"/>
    </source>
</evidence>
<dbReference type="EMBL" id="CP001699">
    <property type="protein sequence ID" value="ACU62182.1"/>
    <property type="molecule type" value="Genomic_DNA"/>
</dbReference>
<evidence type="ECO:0000256" key="3">
    <source>
        <dbReference type="ARBA" id="ARBA00022679"/>
    </source>
</evidence>
<dbReference type="Proteomes" id="UP000002215">
    <property type="component" value="Chromosome"/>
</dbReference>
<dbReference type="CDD" id="cd06854">
    <property type="entry name" value="GT_WbpL_WbcO_like"/>
    <property type="match status" value="1"/>
</dbReference>
<feature type="transmembrane region" description="Helical" evidence="8">
    <location>
        <begin position="263"/>
        <end position="284"/>
    </location>
</feature>
<name>A0A979GRA4_CHIPD</name>
<comment type="subcellular location">
    <subcellularLocation>
        <location evidence="1">Cell membrane</location>
        <topology evidence="1">Multi-pass membrane protein</topology>
    </subcellularLocation>
</comment>
<sequence>MMYLATAVLFFVLLPVYFRIADRYNIIDKPNERSSHKNVTIRGGGIVFIMAALVVLCTHFTAFWLPVTGILVIGLISFLDDIYTLPNKVRLLFHMVAVTLLFLYLQVMSLSVLVIIPLYILVIGIINAYNFMDGINGITGLYSLVILGGLQYVNVYQVSFIEADMIWIPMIACVVFLFFNFRVKAVCFAGDVGSVTIAFWIVALLLDLILTTGNWMYILFLAVYGVDSILTIVHRLILQQNIFRAHRLHFYQILANEQKVPHLVISTVYAALQALIIVLVLHMPLNIDRMWLEGILILLPLVTTYIILKGRLMQPRLNGK</sequence>
<dbReference type="GO" id="GO:0071555">
    <property type="term" value="P:cell wall organization"/>
    <property type="evidence" value="ECO:0007669"/>
    <property type="project" value="TreeGrafter"/>
</dbReference>
<dbReference type="GO" id="GO:0009103">
    <property type="term" value="P:lipopolysaccharide biosynthetic process"/>
    <property type="evidence" value="ECO:0007669"/>
    <property type="project" value="TreeGrafter"/>
</dbReference>
<reference evidence="10" key="1">
    <citation type="submission" date="2009-08" db="EMBL/GenBank/DDBJ databases">
        <title>The complete genome of Chitinophaga pinensis DSM 2588.</title>
        <authorList>
            <consortium name="US DOE Joint Genome Institute (JGI-PGF)"/>
            <person name="Lucas S."/>
            <person name="Copeland A."/>
            <person name="Lapidus A."/>
            <person name="Glavina del Rio T."/>
            <person name="Dalin E."/>
            <person name="Tice H."/>
            <person name="Bruce D."/>
            <person name="Goodwin L."/>
            <person name="Pitluck S."/>
            <person name="Kyrpides N."/>
            <person name="Mavromatis K."/>
            <person name="Ivanova N."/>
            <person name="Mikhailova N."/>
            <person name="Sims D."/>
            <person name="Meinche L."/>
            <person name="Brettin T."/>
            <person name="Detter J.C."/>
            <person name="Han C."/>
            <person name="Larimer F."/>
            <person name="Land M."/>
            <person name="Hauser L."/>
            <person name="Markowitz V."/>
            <person name="Cheng J.-F."/>
            <person name="Hugenholtz P."/>
            <person name="Woyke T."/>
            <person name="Wu D."/>
            <person name="Spring S."/>
            <person name="Klenk H.-P."/>
            <person name="Eisen J.A."/>
        </authorList>
    </citation>
    <scope>NUCLEOTIDE SEQUENCE [LARGE SCALE GENOMIC DNA]</scope>
    <source>
        <strain evidence="10">ATCC 43595 / DSM 2588 / LMG 13176 / NBRC 15968 / NCIMB 11800 / UQM 2034</strain>
    </source>
</reference>
<dbReference type="RefSeq" id="WP_012792350.1">
    <property type="nucleotide sequence ID" value="NC_013132.1"/>
</dbReference>
<dbReference type="GO" id="GO:0044038">
    <property type="term" value="P:cell wall macromolecule biosynthetic process"/>
    <property type="evidence" value="ECO:0007669"/>
    <property type="project" value="TreeGrafter"/>
</dbReference>
<keyword evidence="2" id="KW-1003">Cell membrane</keyword>
<feature type="transmembrane region" description="Helical" evidence="8">
    <location>
        <begin position="134"/>
        <end position="153"/>
    </location>
</feature>
<organism evidence="9 10">
    <name type="scientific">Chitinophaga pinensis (strain ATCC 43595 / DSM 2588 / LMG 13176 / NBRC 15968 / NCIMB 11800 / UQM 2034)</name>
    <dbReference type="NCBI Taxonomy" id="485918"/>
    <lineage>
        <taxon>Bacteria</taxon>
        <taxon>Pseudomonadati</taxon>
        <taxon>Bacteroidota</taxon>
        <taxon>Chitinophagia</taxon>
        <taxon>Chitinophagales</taxon>
        <taxon>Chitinophagaceae</taxon>
        <taxon>Chitinophaga</taxon>
    </lineage>
</organism>
<feature type="transmembrane region" description="Helical" evidence="8">
    <location>
        <begin position="290"/>
        <end position="308"/>
    </location>
</feature>
<keyword evidence="5 8" id="KW-1133">Transmembrane helix</keyword>
<feature type="transmembrane region" description="Helical" evidence="8">
    <location>
        <begin position="63"/>
        <end position="79"/>
    </location>
</feature>
<comment type="cofactor">
    <cofactor evidence="7">
        <name>Mg(2+)</name>
        <dbReference type="ChEBI" id="CHEBI:18420"/>
    </cofactor>
</comment>
<dbReference type="AlphaFoldDB" id="A0A979GRA4"/>
<keyword evidence="6 8" id="KW-0472">Membrane</keyword>